<organism evidence="2 3">
    <name type="scientific">Leptospira soteropolitanensis</name>
    <dbReference type="NCBI Taxonomy" id="2950025"/>
    <lineage>
        <taxon>Bacteria</taxon>
        <taxon>Pseudomonadati</taxon>
        <taxon>Spirochaetota</taxon>
        <taxon>Spirochaetia</taxon>
        <taxon>Leptospirales</taxon>
        <taxon>Leptospiraceae</taxon>
        <taxon>Leptospira</taxon>
    </lineage>
</organism>
<dbReference type="SUPFAM" id="SSF52266">
    <property type="entry name" value="SGNH hydrolase"/>
    <property type="match status" value="1"/>
</dbReference>
<protein>
    <recommendedName>
        <fullName evidence="5">SGNH/GDSL hydrolase family protein</fullName>
    </recommendedName>
</protein>
<dbReference type="AlphaFoldDB" id="A0AAW5VBQ8"/>
<dbReference type="Proteomes" id="UP001208912">
    <property type="component" value="Unassembled WGS sequence"/>
</dbReference>
<evidence type="ECO:0008006" key="5">
    <source>
        <dbReference type="Google" id="ProtNLM"/>
    </source>
</evidence>
<reference evidence="2 4" key="1">
    <citation type="submission" date="2022-06" db="EMBL/GenBank/DDBJ databases">
        <title>Leptospira isolates from biofilms formed at urban environments.</title>
        <authorList>
            <person name="Ribeiro P.S."/>
            <person name="Sousa T."/>
            <person name="Carvalho N."/>
            <person name="Aburjaile F."/>
            <person name="Neves F."/>
            <person name="Oliveira D."/>
            <person name="Blanco L."/>
            <person name="Lima J."/>
            <person name="Costa F."/>
            <person name="Brenig B."/>
            <person name="Soares S."/>
            <person name="Ramos R."/>
            <person name="Goes-Neto A."/>
            <person name="Matiuzzi M."/>
            <person name="Azevedo V."/>
            <person name="Ristow P."/>
        </authorList>
    </citation>
    <scope>NUCLEOTIDE SEQUENCE</scope>
    <source>
        <strain evidence="1 4">VSF19</strain>
        <strain evidence="2">VSF20</strain>
    </source>
</reference>
<evidence type="ECO:0000313" key="1">
    <source>
        <dbReference type="EMBL" id="MCW7526457.1"/>
    </source>
</evidence>
<dbReference type="RefSeq" id="WP_265351722.1">
    <property type="nucleotide sequence ID" value="NZ_JAMQPL010000003.1"/>
</dbReference>
<dbReference type="EMBL" id="JAMQPM010000003">
    <property type="protein sequence ID" value="MCW7526457.1"/>
    <property type="molecule type" value="Genomic_DNA"/>
</dbReference>
<dbReference type="EMBL" id="JAMQPL010000003">
    <property type="protein sequence ID" value="MCW7530334.1"/>
    <property type="molecule type" value="Genomic_DNA"/>
</dbReference>
<comment type="caution">
    <text evidence="2">The sequence shown here is derived from an EMBL/GenBank/DDBJ whole genome shotgun (WGS) entry which is preliminary data.</text>
</comment>
<accession>A0AAW5VBQ8</accession>
<gene>
    <name evidence="1" type="ORF">ND861_08895</name>
    <name evidence="2" type="ORF">ND862_08945</name>
</gene>
<evidence type="ECO:0000313" key="4">
    <source>
        <dbReference type="Proteomes" id="UP001208912"/>
    </source>
</evidence>
<dbReference type="Proteomes" id="UP001208540">
    <property type="component" value="Unassembled WGS sequence"/>
</dbReference>
<evidence type="ECO:0000313" key="3">
    <source>
        <dbReference type="Proteomes" id="UP001208540"/>
    </source>
</evidence>
<evidence type="ECO:0000313" key="2">
    <source>
        <dbReference type="EMBL" id="MCW7530334.1"/>
    </source>
</evidence>
<name>A0AAW5VBQ8_9LEPT</name>
<keyword evidence="4" id="KW-1185">Reference proteome</keyword>
<sequence>MSLHKETISFLTDKKLVTAIIFLLTLECLLQLGFYKPYLKKNSYASNINRVTEHVVSKRDVLDPDILIVGTSVAFEGISVRMLNEELQKSGWKTQSIAVRGSELVVQHRILEEYLDKFPKVKMILHVMEPGMPWVDRKYVVDPTLAMLSELGNFKAIPTVLDFEYNLDFSNYLYLIFKSVAYRKDLSDLVINFNERLKAISRKNKNPNLNPWDYENDHPESIDEYHLTSVDDCLNRLALHLPLEIPKASNPDHRRMLFETCGIASVVPQDSNATEDTKRYFRRLKKMYNFIGERKIHIINVFAPYSDVIRKVNNESRMKVWHDGLTDALTPYQPLDEMDLQDSLGDSNGKYCFDLIHLNEAGMKEFTKILAKDLEKKLGNNR</sequence>
<proteinExistence type="predicted"/>